<feature type="domain" description="T-SNARE coiled-coil homology" evidence="2">
    <location>
        <begin position="1"/>
        <end position="63"/>
    </location>
</feature>
<dbReference type="SUPFAM" id="SSF58038">
    <property type="entry name" value="SNARE fusion complex"/>
    <property type="match status" value="1"/>
</dbReference>
<dbReference type="GO" id="GO:0006886">
    <property type="term" value="P:intracellular protein transport"/>
    <property type="evidence" value="ECO:0007669"/>
    <property type="project" value="TreeGrafter"/>
</dbReference>
<dbReference type="GO" id="GO:0005484">
    <property type="term" value="F:SNAP receptor activity"/>
    <property type="evidence" value="ECO:0007669"/>
    <property type="project" value="TreeGrafter"/>
</dbReference>
<proteinExistence type="predicted"/>
<evidence type="ECO:0000313" key="4">
    <source>
        <dbReference type="Proteomes" id="UP000265618"/>
    </source>
</evidence>
<dbReference type="InterPro" id="IPR045242">
    <property type="entry name" value="Syntaxin"/>
</dbReference>
<dbReference type="GO" id="GO:0000149">
    <property type="term" value="F:SNARE binding"/>
    <property type="evidence" value="ECO:0007669"/>
    <property type="project" value="TreeGrafter"/>
</dbReference>
<dbReference type="Proteomes" id="UP000265618">
    <property type="component" value="Unassembled WGS sequence"/>
</dbReference>
<keyword evidence="1" id="KW-1133">Transmembrane helix</keyword>
<accession>A0A9K3GKA8</accession>
<dbReference type="GO" id="GO:0012505">
    <property type="term" value="C:endomembrane system"/>
    <property type="evidence" value="ECO:0007669"/>
    <property type="project" value="TreeGrafter"/>
</dbReference>
<dbReference type="PANTHER" id="PTHR19957">
    <property type="entry name" value="SYNTAXIN"/>
    <property type="match status" value="1"/>
</dbReference>
<dbReference type="OrthoDB" id="364348at2759"/>
<dbReference type="Gene3D" id="1.20.5.110">
    <property type="match status" value="1"/>
</dbReference>
<keyword evidence="1" id="KW-0472">Membrane</keyword>
<gene>
    <name evidence="3" type="ORF">KIPB_007083</name>
</gene>
<evidence type="ECO:0000259" key="2">
    <source>
        <dbReference type="PROSITE" id="PS50192"/>
    </source>
</evidence>
<protein>
    <recommendedName>
        <fullName evidence="2">t-SNARE coiled-coil homology domain-containing protein</fullName>
    </recommendedName>
</protein>
<keyword evidence="4" id="KW-1185">Reference proteome</keyword>
<dbReference type="InterPro" id="IPR000727">
    <property type="entry name" value="T_SNARE_dom"/>
</dbReference>
<feature type="transmembrane region" description="Helical" evidence="1">
    <location>
        <begin position="74"/>
        <end position="93"/>
    </location>
</feature>
<keyword evidence="1" id="KW-0812">Transmembrane</keyword>
<sequence length="97" mass="10625">AAEQDQMNSQLRDIGRDLETVRGLSSAIAEMVNEQGEQIDQFADLVDDAADEVSDGVEDLEGAQTYQKKANKKGCWITIILIIVIVIAALMLVKTFV</sequence>
<evidence type="ECO:0000313" key="3">
    <source>
        <dbReference type="EMBL" id="GIQ85421.1"/>
    </source>
</evidence>
<dbReference type="Pfam" id="PF05739">
    <property type="entry name" value="SNARE"/>
    <property type="match status" value="1"/>
</dbReference>
<dbReference type="AlphaFoldDB" id="A0A9K3GKA8"/>
<dbReference type="PROSITE" id="PS50192">
    <property type="entry name" value="T_SNARE"/>
    <property type="match status" value="1"/>
</dbReference>
<reference evidence="3 4" key="1">
    <citation type="journal article" date="2018" name="PLoS ONE">
        <title>The draft genome of Kipferlia bialata reveals reductive genome evolution in fornicate parasites.</title>
        <authorList>
            <person name="Tanifuji G."/>
            <person name="Takabayashi S."/>
            <person name="Kume K."/>
            <person name="Takagi M."/>
            <person name="Nakayama T."/>
            <person name="Kamikawa R."/>
            <person name="Inagaki Y."/>
            <person name="Hashimoto T."/>
        </authorList>
    </citation>
    <scope>NUCLEOTIDE SEQUENCE [LARGE SCALE GENOMIC DNA]</scope>
    <source>
        <strain evidence="3">NY0173</strain>
    </source>
</reference>
<dbReference type="GO" id="GO:0031201">
    <property type="term" value="C:SNARE complex"/>
    <property type="evidence" value="ECO:0007669"/>
    <property type="project" value="TreeGrafter"/>
</dbReference>
<evidence type="ECO:0000256" key="1">
    <source>
        <dbReference type="SAM" id="Phobius"/>
    </source>
</evidence>
<feature type="non-terminal residue" evidence="3">
    <location>
        <position position="1"/>
    </location>
</feature>
<dbReference type="GO" id="GO:0006906">
    <property type="term" value="P:vesicle fusion"/>
    <property type="evidence" value="ECO:0007669"/>
    <property type="project" value="TreeGrafter"/>
</dbReference>
<dbReference type="EMBL" id="BDIP01001932">
    <property type="protein sequence ID" value="GIQ85421.1"/>
    <property type="molecule type" value="Genomic_DNA"/>
</dbReference>
<dbReference type="SMART" id="SM00397">
    <property type="entry name" value="t_SNARE"/>
    <property type="match status" value="1"/>
</dbReference>
<organism evidence="3 4">
    <name type="scientific">Kipferlia bialata</name>
    <dbReference type="NCBI Taxonomy" id="797122"/>
    <lineage>
        <taxon>Eukaryota</taxon>
        <taxon>Metamonada</taxon>
        <taxon>Carpediemonas-like organisms</taxon>
        <taxon>Kipferlia</taxon>
    </lineage>
</organism>
<name>A0A9K3GKA8_9EUKA</name>
<comment type="caution">
    <text evidence="3">The sequence shown here is derived from an EMBL/GenBank/DDBJ whole genome shotgun (WGS) entry which is preliminary data.</text>
</comment>
<dbReference type="GO" id="GO:0048278">
    <property type="term" value="P:vesicle docking"/>
    <property type="evidence" value="ECO:0007669"/>
    <property type="project" value="TreeGrafter"/>
</dbReference>